<dbReference type="RefSeq" id="WP_163694269.1">
    <property type="nucleotide sequence ID" value="NZ_AP022595.1"/>
</dbReference>
<name>A0A7I7SKJ9_9MYCO</name>
<protein>
    <submittedName>
        <fullName evidence="1">Uncharacterized protein</fullName>
    </submittedName>
</protein>
<proteinExistence type="predicted"/>
<sequence length="84" mass="8914">MSVDTADCKVGDGPFAAFVVRSTQCEVNFRCRQRTGRAFRVNVEPGVLLIPGEVERTSSPIPIVAAVSFINSMMVAALPTGGSK</sequence>
<dbReference type="EMBL" id="AP022595">
    <property type="protein sequence ID" value="BBY57268.1"/>
    <property type="molecule type" value="Genomic_DNA"/>
</dbReference>
<gene>
    <name evidence="1" type="ORF">MSAR_04040</name>
</gene>
<organism evidence="1 2">
    <name type="scientific">Mycolicibacterium sarraceniae</name>
    <dbReference type="NCBI Taxonomy" id="1534348"/>
    <lineage>
        <taxon>Bacteria</taxon>
        <taxon>Bacillati</taxon>
        <taxon>Actinomycetota</taxon>
        <taxon>Actinomycetes</taxon>
        <taxon>Mycobacteriales</taxon>
        <taxon>Mycobacteriaceae</taxon>
        <taxon>Mycolicibacterium</taxon>
    </lineage>
</organism>
<dbReference type="KEGG" id="msar:MSAR_04040"/>
<keyword evidence="2" id="KW-1185">Reference proteome</keyword>
<dbReference type="AlphaFoldDB" id="A0A7I7SKJ9"/>
<accession>A0A7I7SKJ9</accession>
<evidence type="ECO:0000313" key="2">
    <source>
        <dbReference type="Proteomes" id="UP000466445"/>
    </source>
</evidence>
<reference evidence="1 2" key="1">
    <citation type="journal article" date="2019" name="Emerg. Microbes Infect.">
        <title>Comprehensive subspecies identification of 175 nontuberculous mycobacteria species based on 7547 genomic profiles.</title>
        <authorList>
            <person name="Matsumoto Y."/>
            <person name="Kinjo T."/>
            <person name="Motooka D."/>
            <person name="Nabeya D."/>
            <person name="Jung N."/>
            <person name="Uechi K."/>
            <person name="Horii T."/>
            <person name="Iida T."/>
            <person name="Fujita J."/>
            <person name="Nakamura S."/>
        </authorList>
    </citation>
    <scope>NUCLEOTIDE SEQUENCE [LARGE SCALE GENOMIC DNA]</scope>
    <source>
        <strain evidence="1 2">JCM 30395</strain>
    </source>
</reference>
<evidence type="ECO:0000313" key="1">
    <source>
        <dbReference type="EMBL" id="BBY57268.1"/>
    </source>
</evidence>
<dbReference type="Proteomes" id="UP000466445">
    <property type="component" value="Chromosome"/>
</dbReference>